<reference evidence="2" key="1">
    <citation type="submission" date="2023-08" db="EMBL/GenBank/DDBJ databases">
        <authorList>
            <person name="Chen Y."/>
            <person name="Shah S."/>
            <person name="Dougan E. K."/>
            <person name="Thang M."/>
            <person name="Chan C."/>
        </authorList>
    </citation>
    <scope>NUCLEOTIDE SEQUENCE</scope>
</reference>
<feature type="compositionally biased region" description="Basic residues" evidence="1">
    <location>
        <begin position="231"/>
        <end position="240"/>
    </location>
</feature>
<dbReference type="Proteomes" id="UP001178507">
    <property type="component" value="Unassembled WGS sequence"/>
</dbReference>
<feature type="compositionally biased region" description="Basic and acidic residues" evidence="1">
    <location>
        <begin position="244"/>
        <end position="256"/>
    </location>
</feature>
<comment type="caution">
    <text evidence="2">The sequence shown here is derived from an EMBL/GenBank/DDBJ whole genome shotgun (WGS) entry which is preliminary data.</text>
</comment>
<gene>
    <name evidence="2" type="ORF">EVOR1521_LOCUS15282</name>
</gene>
<proteinExistence type="predicted"/>
<feature type="compositionally biased region" description="Basic and acidic residues" evidence="1">
    <location>
        <begin position="189"/>
        <end position="209"/>
    </location>
</feature>
<feature type="compositionally biased region" description="Basic and acidic residues" evidence="1">
    <location>
        <begin position="35"/>
        <end position="55"/>
    </location>
</feature>
<evidence type="ECO:0000313" key="3">
    <source>
        <dbReference type="Proteomes" id="UP001178507"/>
    </source>
</evidence>
<organism evidence="2 3">
    <name type="scientific">Effrenium voratum</name>
    <dbReference type="NCBI Taxonomy" id="2562239"/>
    <lineage>
        <taxon>Eukaryota</taxon>
        <taxon>Sar</taxon>
        <taxon>Alveolata</taxon>
        <taxon>Dinophyceae</taxon>
        <taxon>Suessiales</taxon>
        <taxon>Symbiodiniaceae</taxon>
        <taxon>Effrenium</taxon>
    </lineage>
</organism>
<name>A0AA36N028_9DINO</name>
<accession>A0AA36N028</accession>
<protein>
    <submittedName>
        <fullName evidence="2">Uncharacterized protein</fullName>
    </submittedName>
</protein>
<feature type="compositionally biased region" description="Basic and acidic residues" evidence="1">
    <location>
        <begin position="128"/>
        <end position="141"/>
    </location>
</feature>
<evidence type="ECO:0000256" key="1">
    <source>
        <dbReference type="SAM" id="MobiDB-lite"/>
    </source>
</evidence>
<evidence type="ECO:0000313" key="2">
    <source>
        <dbReference type="EMBL" id="CAJ1389721.1"/>
    </source>
</evidence>
<sequence>MEVEDDDSEPVQGCAEPPKVPSEELQAATPVEASAEAKDERAECATKANQEKSEEPQAATTAETPVEAKNERAGGAAQANQRKGEQEELQAATAGETPVEDKKEVKNKRAKCVAKKDSKEPPVAAKTKRAERVKKSEELHATGEMPVKALEAKKDQKNEELQAAPTGKTPAEATPECSGGDGSGRKRRTPSEKRRVHRKACERWHEKWLQKGVPRNPTSTKATSSDDKAKGKNKRAKRATKANQKKEGVQKRGKRDLRTEKASFIREFVDKFTGVEVGQERVLLANKAWMESETRANFMSAKAGRQLI</sequence>
<dbReference type="EMBL" id="CAUJNA010001924">
    <property type="protein sequence ID" value="CAJ1389721.1"/>
    <property type="molecule type" value="Genomic_DNA"/>
</dbReference>
<keyword evidence="3" id="KW-1185">Reference proteome</keyword>
<feature type="compositionally biased region" description="Basic and acidic residues" evidence="1">
    <location>
        <begin position="150"/>
        <end position="160"/>
    </location>
</feature>
<feature type="region of interest" description="Disordered" evidence="1">
    <location>
        <begin position="1"/>
        <end position="256"/>
    </location>
</feature>
<dbReference type="AlphaFoldDB" id="A0AA36N028"/>